<dbReference type="InterPro" id="IPR001932">
    <property type="entry name" value="PPM-type_phosphatase-like_dom"/>
</dbReference>
<evidence type="ECO:0000313" key="2">
    <source>
        <dbReference type="EMBL" id="CAF0935680.1"/>
    </source>
</evidence>
<accession>A0A814BY70</accession>
<dbReference type="OrthoDB" id="10264738at2759"/>
<dbReference type="Proteomes" id="UP000663879">
    <property type="component" value="Unassembled WGS sequence"/>
</dbReference>
<proteinExistence type="predicted"/>
<gene>
    <name evidence="2" type="ORF">OXX778_LOCUS13147</name>
</gene>
<dbReference type="Pfam" id="PF00481">
    <property type="entry name" value="PP2C"/>
    <property type="match status" value="1"/>
</dbReference>
<dbReference type="InterPro" id="IPR015655">
    <property type="entry name" value="PP2C"/>
</dbReference>
<name>A0A814BY70_9BILA</name>
<dbReference type="Gene3D" id="3.60.40.10">
    <property type="entry name" value="PPM-type phosphatase domain"/>
    <property type="match status" value="1"/>
</dbReference>
<dbReference type="GO" id="GO:0004722">
    <property type="term" value="F:protein serine/threonine phosphatase activity"/>
    <property type="evidence" value="ECO:0007669"/>
    <property type="project" value="InterPro"/>
</dbReference>
<dbReference type="PROSITE" id="PS51746">
    <property type="entry name" value="PPM_2"/>
    <property type="match status" value="1"/>
</dbReference>
<keyword evidence="3" id="KW-1185">Reference proteome</keyword>
<organism evidence="2 3">
    <name type="scientific">Brachionus calyciflorus</name>
    <dbReference type="NCBI Taxonomy" id="104777"/>
    <lineage>
        <taxon>Eukaryota</taxon>
        <taxon>Metazoa</taxon>
        <taxon>Spiralia</taxon>
        <taxon>Gnathifera</taxon>
        <taxon>Rotifera</taxon>
        <taxon>Eurotatoria</taxon>
        <taxon>Monogononta</taxon>
        <taxon>Pseudotrocha</taxon>
        <taxon>Ploima</taxon>
        <taxon>Brachionidae</taxon>
        <taxon>Brachionus</taxon>
    </lineage>
</organism>
<comment type="caution">
    <text evidence="2">The sequence shown here is derived from an EMBL/GenBank/DDBJ whole genome shotgun (WGS) entry which is preliminary data.</text>
</comment>
<protein>
    <recommendedName>
        <fullName evidence="1">PPM-type phosphatase domain-containing protein</fullName>
    </recommendedName>
</protein>
<dbReference type="CDD" id="cd00143">
    <property type="entry name" value="PP2Cc"/>
    <property type="match status" value="1"/>
</dbReference>
<evidence type="ECO:0000259" key="1">
    <source>
        <dbReference type="PROSITE" id="PS51746"/>
    </source>
</evidence>
<dbReference type="InterPro" id="IPR036457">
    <property type="entry name" value="PPM-type-like_dom_sf"/>
</dbReference>
<dbReference type="EMBL" id="CAJNOC010002480">
    <property type="protein sequence ID" value="CAF0935680.1"/>
    <property type="molecule type" value="Genomic_DNA"/>
</dbReference>
<dbReference type="InterPro" id="IPR018247">
    <property type="entry name" value="EF_Hand_1_Ca_BS"/>
</dbReference>
<reference evidence="2" key="1">
    <citation type="submission" date="2021-02" db="EMBL/GenBank/DDBJ databases">
        <authorList>
            <person name="Nowell W R."/>
        </authorList>
    </citation>
    <scope>NUCLEOTIDE SEQUENCE</scope>
    <source>
        <strain evidence="2">Ploen Becks lab</strain>
    </source>
</reference>
<dbReference type="AlphaFoldDB" id="A0A814BY70"/>
<sequence length="434" mass="49804">MSSDSDYLNILNSLISSGIQVDKNLRQPSYYSSVNFDELKSECTCIITDLLTNQRVAYWLSQRIAWYYSSKYFQEIITDLSLSLNQSDETINQKSNAKCFNREHLVKYLRNTISDIIKEWLNERSNLQNQNIKSLLFSFNRYDKSSSNNVTFYEYCIKNKRRTMEDRTSIYENIDLFNNCFLSDSTSEDISKKQSSLFAIFDGHCGTDCVQYVSTHLPIEIIQHPEFKNKIDSNLDSIFKETFDSVNSKFSTKAKKENLKSGCTSCIAILTKSSGVFTKLNVAWCGDSQIGLVKNGQLNFLSEIHKPEIESEKLRIEKSGGSVSNECGTWRVNGSLSVSRSFGDIDYHCVISEPEIKQFDLDGREDYCILGCDGFWESVNLQDLTRIIYENRNSQNMAEFLVKYAKDNGSTDNISVIFVLLKENFDQISSPLFF</sequence>
<dbReference type="PROSITE" id="PS00018">
    <property type="entry name" value="EF_HAND_1"/>
    <property type="match status" value="1"/>
</dbReference>
<evidence type="ECO:0000313" key="3">
    <source>
        <dbReference type="Proteomes" id="UP000663879"/>
    </source>
</evidence>
<dbReference type="PANTHER" id="PTHR47992">
    <property type="entry name" value="PROTEIN PHOSPHATASE"/>
    <property type="match status" value="1"/>
</dbReference>
<feature type="domain" description="PPM-type phosphatase" evidence="1">
    <location>
        <begin position="151"/>
        <end position="421"/>
    </location>
</feature>
<dbReference type="SUPFAM" id="SSF81606">
    <property type="entry name" value="PP2C-like"/>
    <property type="match status" value="1"/>
</dbReference>
<dbReference type="SMART" id="SM00332">
    <property type="entry name" value="PP2Cc"/>
    <property type="match status" value="1"/>
</dbReference>